<dbReference type="SUPFAM" id="SSF53300">
    <property type="entry name" value="vWA-like"/>
    <property type="match status" value="1"/>
</dbReference>
<protein>
    <recommendedName>
        <fullName evidence="4">VWA domain-containing protein</fullName>
    </recommendedName>
</protein>
<feature type="region of interest" description="Disordered" evidence="1">
    <location>
        <begin position="170"/>
        <end position="189"/>
    </location>
</feature>
<evidence type="ECO:0000313" key="2">
    <source>
        <dbReference type="EMBL" id="PZG33844.1"/>
    </source>
</evidence>
<comment type="caution">
    <text evidence="2">The sequence shown here is derived from an EMBL/GenBank/DDBJ whole genome shotgun (WGS) entry which is preliminary data.</text>
</comment>
<evidence type="ECO:0008006" key="4">
    <source>
        <dbReference type="Google" id="ProtNLM"/>
    </source>
</evidence>
<evidence type="ECO:0000313" key="3">
    <source>
        <dbReference type="Proteomes" id="UP000248544"/>
    </source>
</evidence>
<accession>A0A2W2H495</accession>
<dbReference type="InterPro" id="IPR036465">
    <property type="entry name" value="vWFA_dom_sf"/>
</dbReference>
<dbReference type="AlphaFoldDB" id="A0A2W2H495"/>
<dbReference type="EMBL" id="POUA01000289">
    <property type="protein sequence ID" value="PZG33844.1"/>
    <property type="molecule type" value="Genomic_DNA"/>
</dbReference>
<reference evidence="2 3" key="1">
    <citation type="submission" date="2018-01" db="EMBL/GenBank/DDBJ databases">
        <title>Draft genome sequence of Sphaerisporangium sp. 7K107.</title>
        <authorList>
            <person name="Sahin N."/>
            <person name="Saygin H."/>
            <person name="Ay H."/>
        </authorList>
    </citation>
    <scope>NUCLEOTIDE SEQUENCE [LARGE SCALE GENOMIC DNA]</scope>
    <source>
        <strain evidence="2 3">7K107</strain>
    </source>
</reference>
<name>A0A2W2H495_9ACTN</name>
<keyword evidence="3" id="KW-1185">Reference proteome</keyword>
<proteinExistence type="predicted"/>
<dbReference type="Proteomes" id="UP000248544">
    <property type="component" value="Unassembled WGS sequence"/>
</dbReference>
<gene>
    <name evidence="2" type="ORF">C1I98_28390</name>
</gene>
<dbReference type="Gene3D" id="3.40.50.410">
    <property type="entry name" value="von Willebrand factor, type A domain"/>
    <property type="match status" value="1"/>
</dbReference>
<organism evidence="2 3">
    <name type="scientific">Spongiactinospora gelatinilytica</name>
    <dbReference type="NCBI Taxonomy" id="2666298"/>
    <lineage>
        <taxon>Bacteria</taxon>
        <taxon>Bacillati</taxon>
        <taxon>Actinomycetota</taxon>
        <taxon>Actinomycetes</taxon>
        <taxon>Streptosporangiales</taxon>
        <taxon>Streptosporangiaceae</taxon>
        <taxon>Spongiactinospora</taxon>
    </lineage>
</organism>
<sequence>MEGVRTDAEGGLQAFLDAQATVADTTTVSLYQFNDRFEVVYEGVALAEVPPLKLVPRGTTALYDAIGEAVTRTDEQIAVLDAGRRPDEVIAVIQTDGQENASREYNARGVKRLIATRQQSGWTFVFLSADPSAFAVADSVGISRDTTIHYGGDKTRDTLTSAGQMVARGSESGVYGFTEEERDASRSGE</sequence>
<evidence type="ECO:0000256" key="1">
    <source>
        <dbReference type="SAM" id="MobiDB-lite"/>
    </source>
</evidence>